<dbReference type="InterPro" id="IPR032831">
    <property type="entry name" value="LptM_cons"/>
</dbReference>
<evidence type="ECO:0000256" key="2">
    <source>
        <dbReference type="ARBA" id="ARBA00022729"/>
    </source>
</evidence>
<keyword evidence="6 8" id="KW-0449">Lipoprotein</keyword>
<keyword evidence="4" id="KW-0564">Palmitate</keyword>
<proteinExistence type="predicted"/>
<protein>
    <submittedName>
        <fullName evidence="8">Lipoprotein</fullName>
    </submittedName>
</protein>
<comment type="caution">
    <text evidence="8">The sequence shown here is derived from an EMBL/GenBank/DDBJ whole genome shotgun (WGS) entry which is preliminary data.</text>
</comment>
<keyword evidence="2" id="KW-0732">Signal</keyword>
<accession>A0A7Y0AYM2</accession>
<evidence type="ECO:0000256" key="4">
    <source>
        <dbReference type="ARBA" id="ARBA00023139"/>
    </source>
</evidence>
<feature type="region of interest" description="Disordered" evidence="7">
    <location>
        <begin position="31"/>
        <end position="65"/>
    </location>
</feature>
<dbReference type="PROSITE" id="PS51257">
    <property type="entry name" value="PROKAR_LIPOPROTEIN"/>
    <property type="match status" value="1"/>
</dbReference>
<dbReference type="EMBL" id="JABBGK010000003">
    <property type="protein sequence ID" value="NML75903.1"/>
    <property type="molecule type" value="Genomic_DNA"/>
</dbReference>
<keyword evidence="9" id="KW-1185">Reference proteome</keyword>
<keyword evidence="3" id="KW-0472">Membrane</keyword>
<sequence length="65" mass="6727">MVKTLSRATMAAGILAAALVLTGCGRKADLDPPNMPAAEQNKLAPGQKAQKPTVADDPFILDPLL</sequence>
<comment type="subcellular location">
    <subcellularLocation>
        <location evidence="1">Cell outer membrane</location>
        <topology evidence="1">Lipid-anchor</topology>
    </subcellularLocation>
</comment>
<dbReference type="Proteomes" id="UP000541470">
    <property type="component" value="Unassembled WGS sequence"/>
</dbReference>
<evidence type="ECO:0000256" key="3">
    <source>
        <dbReference type="ARBA" id="ARBA00023136"/>
    </source>
</evidence>
<organism evidence="8 9">
    <name type="scientific">Rhizobium terricola</name>
    <dbReference type="NCBI Taxonomy" id="2728849"/>
    <lineage>
        <taxon>Bacteria</taxon>
        <taxon>Pseudomonadati</taxon>
        <taxon>Pseudomonadota</taxon>
        <taxon>Alphaproteobacteria</taxon>
        <taxon>Hyphomicrobiales</taxon>
        <taxon>Rhizobiaceae</taxon>
        <taxon>Rhizobium/Agrobacterium group</taxon>
        <taxon>Rhizobium</taxon>
    </lineage>
</organism>
<evidence type="ECO:0000313" key="9">
    <source>
        <dbReference type="Proteomes" id="UP000541470"/>
    </source>
</evidence>
<gene>
    <name evidence="8" type="ORF">HHL25_17360</name>
</gene>
<dbReference type="NCBIfam" id="NF047847">
    <property type="entry name" value="SS_mature_LptM"/>
    <property type="match status" value="1"/>
</dbReference>
<evidence type="ECO:0000256" key="1">
    <source>
        <dbReference type="ARBA" id="ARBA00004459"/>
    </source>
</evidence>
<dbReference type="AlphaFoldDB" id="A0A7Y0AYM2"/>
<reference evidence="8 9" key="1">
    <citation type="submission" date="2020-04" db="EMBL/GenBank/DDBJ databases">
        <title>Rhizobium sp. S-51 isolated from soil.</title>
        <authorList>
            <person name="Dahal R.H."/>
        </authorList>
    </citation>
    <scope>NUCLEOTIDE SEQUENCE [LARGE SCALE GENOMIC DNA]</scope>
    <source>
        <strain evidence="8 9">S-51</strain>
    </source>
</reference>
<evidence type="ECO:0000313" key="8">
    <source>
        <dbReference type="EMBL" id="NML75903.1"/>
    </source>
</evidence>
<name>A0A7Y0AYM2_9HYPH</name>
<evidence type="ECO:0000256" key="5">
    <source>
        <dbReference type="ARBA" id="ARBA00023237"/>
    </source>
</evidence>
<evidence type="ECO:0000256" key="7">
    <source>
        <dbReference type="SAM" id="MobiDB-lite"/>
    </source>
</evidence>
<evidence type="ECO:0000256" key="6">
    <source>
        <dbReference type="ARBA" id="ARBA00023288"/>
    </source>
</evidence>
<keyword evidence="5" id="KW-0998">Cell outer membrane</keyword>